<reference evidence="5 6" key="1">
    <citation type="journal article" date="2020" name="ISME J.">
        <title>Uncovering the hidden diversity of litter-decomposition mechanisms in mushroom-forming fungi.</title>
        <authorList>
            <person name="Floudas D."/>
            <person name="Bentzer J."/>
            <person name="Ahren D."/>
            <person name="Johansson T."/>
            <person name="Persson P."/>
            <person name="Tunlid A."/>
        </authorList>
    </citation>
    <scope>NUCLEOTIDE SEQUENCE [LARGE SCALE GENOMIC DNA]</scope>
    <source>
        <strain evidence="5 6">CBS 291.85</strain>
    </source>
</reference>
<dbReference type="InterPro" id="IPR052178">
    <property type="entry name" value="Sec_Metab_Biosynth_SDR"/>
</dbReference>
<dbReference type="PRINTS" id="PR00080">
    <property type="entry name" value="SDRFAMILY"/>
</dbReference>
<evidence type="ECO:0000256" key="4">
    <source>
        <dbReference type="RuleBase" id="RU000363"/>
    </source>
</evidence>
<evidence type="ECO:0000256" key="3">
    <source>
        <dbReference type="ARBA" id="ARBA00023002"/>
    </source>
</evidence>
<dbReference type="GO" id="GO:0016491">
    <property type="term" value="F:oxidoreductase activity"/>
    <property type="evidence" value="ECO:0007669"/>
    <property type="project" value="UniProtKB-KW"/>
</dbReference>
<dbReference type="PROSITE" id="PS00061">
    <property type="entry name" value="ADH_SHORT"/>
    <property type="match status" value="1"/>
</dbReference>
<dbReference type="CDD" id="cd05233">
    <property type="entry name" value="SDR_c"/>
    <property type="match status" value="1"/>
</dbReference>
<evidence type="ECO:0000313" key="5">
    <source>
        <dbReference type="EMBL" id="KAF5362847.1"/>
    </source>
</evidence>
<dbReference type="PANTHER" id="PTHR43618:SF18">
    <property type="entry name" value="SHORT CHAIN DEHYDROGENASE_REDUCTASE FAMILY (AFU_ORTHOLOGUE AFUA_5G12480)"/>
    <property type="match status" value="1"/>
</dbReference>
<dbReference type="PANTHER" id="PTHR43618">
    <property type="entry name" value="7-ALPHA-HYDROXYSTEROID DEHYDROGENASE"/>
    <property type="match status" value="1"/>
</dbReference>
<dbReference type="Proteomes" id="UP000559256">
    <property type="component" value="Unassembled WGS sequence"/>
</dbReference>
<dbReference type="OrthoDB" id="3819888at2759"/>
<comment type="caution">
    <text evidence="5">The sequence shown here is derived from an EMBL/GenBank/DDBJ whole genome shotgun (WGS) entry which is preliminary data.</text>
</comment>
<dbReference type="Pfam" id="PF00106">
    <property type="entry name" value="adh_short"/>
    <property type="match status" value="1"/>
</dbReference>
<dbReference type="AlphaFoldDB" id="A0A8H5GDC2"/>
<proteinExistence type="inferred from homology"/>
<dbReference type="FunFam" id="3.40.50.720:FF:000084">
    <property type="entry name" value="Short-chain dehydrogenase reductase"/>
    <property type="match status" value="1"/>
</dbReference>
<keyword evidence="6" id="KW-1185">Reference proteome</keyword>
<dbReference type="InterPro" id="IPR036291">
    <property type="entry name" value="NAD(P)-bd_dom_sf"/>
</dbReference>
<dbReference type="SUPFAM" id="SSF51735">
    <property type="entry name" value="NAD(P)-binding Rossmann-fold domains"/>
    <property type="match status" value="1"/>
</dbReference>
<dbReference type="PRINTS" id="PR00081">
    <property type="entry name" value="GDHRDH"/>
</dbReference>
<protein>
    <recommendedName>
        <fullName evidence="7">Short-chain dehydrogenase</fullName>
    </recommendedName>
</protein>
<dbReference type="Gene3D" id="3.40.50.720">
    <property type="entry name" value="NAD(P)-binding Rossmann-like Domain"/>
    <property type="match status" value="1"/>
</dbReference>
<dbReference type="EMBL" id="JAACJM010000036">
    <property type="protein sequence ID" value="KAF5362847.1"/>
    <property type="molecule type" value="Genomic_DNA"/>
</dbReference>
<evidence type="ECO:0000256" key="2">
    <source>
        <dbReference type="ARBA" id="ARBA00022857"/>
    </source>
</evidence>
<evidence type="ECO:0000313" key="6">
    <source>
        <dbReference type="Proteomes" id="UP000559256"/>
    </source>
</evidence>
<comment type="similarity">
    <text evidence="1 4">Belongs to the short-chain dehydrogenases/reductases (SDR) family.</text>
</comment>
<evidence type="ECO:0008006" key="7">
    <source>
        <dbReference type="Google" id="ProtNLM"/>
    </source>
</evidence>
<keyword evidence="3" id="KW-0560">Oxidoreductase</keyword>
<dbReference type="InterPro" id="IPR020904">
    <property type="entry name" value="Sc_DH/Rdtase_CS"/>
</dbReference>
<gene>
    <name evidence="5" type="ORF">D9758_007084</name>
</gene>
<dbReference type="InterPro" id="IPR002347">
    <property type="entry name" value="SDR_fam"/>
</dbReference>
<evidence type="ECO:0000256" key="1">
    <source>
        <dbReference type="ARBA" id="ARBA00006484"/>
    </source>
</evidence>
<accession>A0A8H5GDC2</accession>
<keyword evidence="2" id="KW-0521">NADP</keyword>
<organism evidence="5 6">
    <name type="scientific">Tetrapyrgos nigripes</name>
    <dbReference type="NCBI Taxonomy" id="182062"/>
    <lineage>
        <taxon>Eukaryota</taxon>
        <taxon>Fungi</taxon>
        <taxon>Dikarya</taxon>
        <taxon>Basidiomycota</taxon>
        <taxon>Agaricomycotina</taxon>
        <taxon>Agaricomycetes</taxon>
        <taxon>Agaricomycetidae</taxon>
        <taxon>Agaricales</taxon>
        <taxon>Marasmiineae</taxon>
        <taxon>Marasmiaceae</taxon>
        <taxon>Tetrapyrgos</taxon>
    </lineage>
</organism>
<name>A0A8H5GDC2_9AGAR</name>
<sequence length="281" mass="29724">MSSLDLKGKIALVTGGGTGIGLMIANEFSKNGAKVYITGRRLDVLQKTAAEAGLVPLQMDVSDKQSIANAVKIIDQDEGKLDILVNNAGVLGPNFPIITNKPTTNDAAVFGSTLFTEGSFDQWTDVLQTNIIAPYFVIMGFLPLLERGARTREGETSSVINISSSAAFSKLTGGFSVYGISKSALHHLTSIWATEFALHKIPVRVNCIAPGPFPSELTGTRDDMAEWITEPLPGLFNPVPTLRPGTQIEIGAAAVVLSSRAGEFINGIIMPVDGGISLVNP</sequence>